<dbReference type="EMBL" id="MAUJ01000013">
    <property type="protein sequence ID" value="OCQ18754.1"/>
    <property type="molecule type" value="Genomic_DNA"/>
</dbReference>
<feature type="transmembrane region" description="Helical" evidence="1">
    <location>
        <begin position="12"/>
        <end position="30"/>
    </location>
</feature>
<feature type="transmembrane region" description="Helical" evidence="1">
    <location>
        <begin position="36"/>
        <end position="54"/>
    </location>
</feature>
<evidence type="ECO:0000313" key="2">
    <source>
        <dbReference type="EMBL" id="OCQ18754.1"/>
    </source>
</evidence>
<accession>A0A1C0TK72</accession>
<reference evidence="3" key="1">
    <citation type="submission" date="2016-07" db="EMBL/GenBank/DDBJ databases">
        <authorList>
            <person name="Florea S."/>
            <person name="Webb J.S."/>
            <person name="Jaromczyk J."/>
            <person name="Schardl C.L."/>
        </authorList>
    </citation>
    <scope>NUCLEOTIDE SEQUENCE [LARGE SCALE GENOMIC DNA]</scope>
    <source>
        <strain evidence="3">IPB1</strain>
    </source>
</reference>
<evidence type="ECO:0000256" key="1">
    <source>
        <dbReference type="SAM" id="Phobius"/>
    </source>
</evidence>
<evidence type="ECO:0008006" key="4">
    <source>
        <dbReference type="Google" id="ProtNLM"/>
    </source>
</evidence>
<dbReference type="RefSeq" id="WP_065792758.1">
    <property type="nucleotide sequence ID" value="NZ_MAUJ01000013.1"/>
</dbReference>
<keyword evidence="1" id="KW-0472">Membrane</keyword>
<keyword evidence="1" id="KW-1133">Transmembrane helix</keyword>
<proteinExistence type="predicted"/>
<protein>
    <recommendedName>
        <fullName evidence="4">DUF304 domain-containing protein</fullName>
    </recommendedName>
</protein>
<sequence length="141" mass="16088">MKTINLRINWFVYSIQILLTALFYILFSSFGVSQVANLIVGASTLFIVTSLLLIQMKKRYVHIDRAGFSYKYLSKTHYLHHDEIAAIKVTKILGANIVSVELKSKKKVMFLFWSVDIEDIQKAAKLFDCELIGEVPSQVKA</sequence>
<name>A0A1C0TK72_9GAMM</name>
<dbReference type="AlphaFoldDB" id="A0A1C0TK72"/>
<comment type="caution">
    <text evidence="2">The sequence shown here is derived from an EMBL/GenBank/DDBJ whole genome shotgun (WGS) entry which is preliminary data.</text>
</comment>
<dbReference type="OrthoDB" id="6291807at2"/>
<evidence type="ECO:0000313" key="3">
    <source>
        <dbReference type="Proteomes" id="UP000093366"/>
    </source>
</evidence>
<dbReference type="Proteomes" id="UP000093366">
    <property type="component" value="Unassembled WGS sequence"/>
</dbReference>
<gene>
    <name evidence="2" type="ORF">A7985_22985</name>
</gene>
<keyword evidence="1" id="KW-0812">Transmembrane</keyword>
<organism evidence="2 3">
    <name type="scientific">Pseudoalteromonas luteoviolacea</name>
    <dbReference type="NCBI Taxonomy" id="43657"/>
    <lineage>
        <taxon>Bacteria</taxon>
        <taxon>Pseudomonadati</taxon>
        <taxon>Pseudomonadota</taxon>
        <taxon>Gammaproteobacteria</taxon>
        <taxon>Alteromonadales</taxon>
        <taxon>Pseudoalteromonadaceae</taxon>
        <taxon>Pseudoalteromonas</taxon>
    </lineage>
</organism>